<dbReference type="InterPro" id="IPR025164">
    <property type="entry name" value="Toastrack_DUF4097"/>
</dbReference>
<evidence type="ECO:0000313" key="3">
    <source>
        <dbReference type="EMBL" id="SDW90420.1"/>
    </source>
</evidence>
<feature type="domain" description="DUF4097" evidence="2">
    <location>
        <begin position="146"/>
        <end position="249"/>
    </location>
</feature>
<dbReference type="PANTHER" id="PTHR34094">
    <property type="match status" value="1"/>
</dbReference>
<name>A0A8X8ICD9_9BACT</name>
<dbReference type="PANTHER" id="PTHR34094:SF1">
    <property type="entry name" value="PROTEIN FAM185A"/>
    <property type="match status" value="1"/>
</dbReference>
<keyword evidence="1" id="KW-0732">Signal</keyword>
<evidence type="ECO:0000313" key="4">
    <source>
        <dbReference type="Proteomes" id="UP000198711"/>
    </source>
</evidence>
<feature type="chain" id="PRO_5036478489" evidence="1">
    <location>
        <begin position="35"/>
        <end position="287"/>
    </location>
</feature>
<dbReference type="AlphaFoldDB" id="A0A8X8ICD9"/>
<evidence type="ECO:0000259" key="2">
    <source>
        <dbReference type="Pfam" id="PF13349"/>
    </source>
</evidence>
<evidence type="ECO:0000256" key="1">
    <source>
        <dbReference type="SAM" id="SignalP"/>
    </source>
</evidence>
<comment type="caution">
    <text evidence="3">The sequence shown here is derived from an EMBL/GenBank/DDBJ whole genome shotgun (WGS) entry which is preliminary data.</text>
</comment>
<dbReference type="Pfam" id="PF13349">
    <property type="entry name" value="DUF4097"/>
    <property type="match status" value="1"/>
</dbReference>
<accession>A0A8X8ICD9</accession>
<gene>
    <name evidence="3" type="ORF">SAMN05444410_1071</name>
</gene>
<organism evidence="3 4">
    <name type="scientific">Hydrobacter penzbergensis</name>
    <dbReference type="NCBI Taxonomy" id="1235997"/>
    <lineage>
        <taxon>Bacteria</taxon>
        <taxon>Pseudomonadati</taxon>
        <taxon>Bacteroidota</taxon>
        <taxon>Chitinophagia</taxon>
        <taxon>Chitinophagales</taxon>
        <taxon>Chitinophagaceae</taxon>
        <taxon>Hydrobacter</taxon>
    </lineage>
</organism>
<feature type="signal peptide" evidence="1">
    <location>
        <begin position="1"/>
        <end position="34"/>
    </location>
</feature>
<sequence>MFILKSNLKQTGMKKMKVAVLGMMLLATGTHLFAQSDAKEQLTIPLSNPGKPYTLKLNQVSGSIKITGYTGKEVIIDVTPESKSRKEKEGSEKGAGMKKIPLGNGFEVKAKEDNNTVRIESDNPMRTLNYELKIPQDVTLKLSTVNNGNIEVSNLKGEMEISNVNGSIKMTNVSGNVVANTVNGTVTVTFNSVEGKAPMAFTTLNGNVDVTFPASTRANFKVKSDQGEVYSDFDMDIDKSQPKRDKSSQSGLYKISMDKWVYGKINGGGPEVMMKNMNGNIYIRKAK</sequence>
<dbReference type="EMBL" id="FNNO01000007">
    <property type="protein sequence ID" value="SDW90420.1"/>
    <property type="molecule type" value="Genomic_DNA"/>
</dbReference>
<dbReference type="Proteomes" id="UP000198711">
    <property type="component" value="Unassembled WGS sequence"/>
</dbReference>
<keyword evidence="4" id="KW-1185">Reference proteome</keyword>
<protein>
    <submittedName>
        <fullName evidence="3">Adhesin</fullName>
    </submittedName>
</protein>
<proteinExistence type="predicted"/>
<reference evidence="3 4" key="1">
    <citation type="submission" date="2016-10" db="EMBL/GenBank/DDBJ databases">
        <authorList>
            <person name="Varghese N."/>
            <person name="Submissions S."/>
        </authorList>
    </citation>
    <scope>NUCLEOTIDE SEQUENCE [LARGE SCALE GENOMIC DNA]</scope>
    <source>
        <strain evidence="3 4">DSM 25353</strain>
    </source>
</reference>